<gene>
    <name evidence="1" type="ORF">V0288_19760</name>
</gene>
<dbReference type="RefSeq" id="WP_332866859.1">
    <property type="nucleotide sequence ID" value="NZ_JBAFSM010000047.1"/>
</dbReference>
<dbReference type="EMBL" id="JBAFSM010000047">
    <property type="protein sequence ID" value="MEG3439373.1"/>
    <property type="molecule type" value="Genomic_DNA"/>
</dbReference>
<proteinExistence type="predicted"/>
<evidence type="ECO:0000313" key="2">
    <source>
        <dbReference type="Proteomes" id="UP001328733"/>
    </source>
</evidence>
<protein>
    <submittedName>
        <fullName evidence="1">Chaperone modulator CbpM</fullName>
    </submittedName>
</protein>
<evidence type="ECO:0000313" key="1">
    <source>
        <dbReference type="EMBL" id="MEG3439373.1"/>
    </source>
</evidence>
<organism evidence="1 2">
    <name type="scientific">Pannus brasiliensis CCIBt3594</name>
    <dbReference type="NCBI Taxonomy" id="1427578"/>
    <lineage>
        <taxon>Bacteria</taxon>
        <taxon>Bacillati</taxon>
        <taxon>Cyanobacteriota</taxon>
        <taxon>Cyanophyceae</taxon>
        <taxon>Oscillatoriophycideae</taxon>
        <taxon>Chroococcales</taxon>
        <taxon>Microcystaceae</taxon>
        <taxon>Pannus</taxon>
    </lineage>
</organism>
<name>A0AAW9QZS7_9CHRO</name>
<dbReference type="AlphaFoldDB" id="A0AAW9QZS7"/>
<comment type="caution">
    <text evidence="1">The sequence shown here is derived from an EMBL/GenBank/DDBJ whole genome shotgun (WGS) entry which is preliminary data.</text>
</comment>
<dbReference type="Proteomes" id="UP001328733">
    <property type="component" value="Unassembled WGS sequence"/>
</dbReference>
<keyword evidence="2" id="KW-1185">Reference proteome</keyword>
<dbReference type="Pfam" id="PF13591">
    <property type="entry name" value="MerR_2"/>
    <property type="match status" value="1"/>
</dbReference>
<sequence>MNTPDPESLAIELSETIVEEYRYTYEQVAHMTSVSVTLIERFVSLNLIEAEDAKLRERDVARIARMSRLRRDLGLNWVGSSMVLDLSQEIVRLKARLRAYESHRE</sequence>
<dbReference type="Gene3D" id="1.10.1660.10">
    <property type="match status" value="1"/>
</dbReference>
<reference evidence="1 2" key="1">
    <citation type="submission" date="2024-01" db="EMBL/GenBank/DDBJ databases">
        <title>Genomic insights into the taxonomy and metabolism of the cyanobacterium Pannus brasiliensis CCIBt3594.</title>
        <authorList>
            <person name="Machado M."/>
            <person name="Botero N.B."/>
            <person name="Andreote A.P.D."/>
            <person name="Feitosa A.M.T."/>
            <person name="Popin R."/>
            <person name="Sivonen K."/>
            <person name="Fiore M.F."/>
        </authorList>
    </citation>
    <scope>NUCLEOTIDE SEQUENCE [LARGE SCALE GENOMIC DNA]</scope>
    <source>
        <strain evidence="1 2">CCIBt3594</strain>
    </source>
</reference>
<accession>A0AAW9QZS7</accession>